<evidence type="ECO:0000313" key="3">
    <source>
        <dbReference type="EMBL" id="CAG8829594.1"/>
    </source>
</evidence>
<dbReference type="SMART" id="SM00338">
    <property type="entry name" value="BRLZ"/>
    <property type="match status" value="1"/>
</dbReference>
<dbReference type="SUPFAM" id="SSF57959">
    <property type="entry name" value="Leucine zipper domain"/>
    <property type="match status" value="1"/>
</dbReference>
<dbReference type="InterPro" id="IPR046347">
    <property type="entry name" value="bZIP_sf"/>
</dbReference>
<comment type="caution">
    <text evidence="3">The sequence shown here is derived from an EMBL/GenBank/DDBJ whole genome shotgun (WGS) entry which is preliminary data.</text>
</comment>
<accession>A0A9N9KGC6</accession>
<evidence type="ECO:0000313" key="4">
    <source>
        <dbReference type="Proteomes" id="UP000789405"/>
    </source>
</evidence>
<dbReference type="EMBL" id="CAJVPY010073521">
    <property type="protein sequence ID" value="CAG8829594.1"/>
    <property type="molecule type" value="Genomic_DNA"/>
</dbReference>
<feature type="non-terminal residue" evidence="3">
    <location>
        <position position="113"/>
    </location>
</feature>
<keyword evidence="4" id="KW-1185">Reference proteome</keyword>
<evidence type="ECO:0000259" key="2">
    <source>
        <dbReference type="SMART" id="SM00338"/>
    </source>
</evidence>
<dbReference type="Proteomes" id="UP000789405">
    <property type="component" value="Unassembled WGS sequence"/>
</dbReference>
<dbReference type="Gene3D" id="1.20.5.170">
    <property type="match status" value="1"/>
</dbReference>
<organism evidence="3 4">
    <name type="scientific">Dentiscutata erythropus</name>
    <dbReference type="NCBI Taxonomy" id="1348616"/>
    <lineage>
        <taxon>Eukaryota</taxon>
        <taxon>Fungi</taxon>
        <taxon>Fungi incertae sedis</taxon>
        <taxon>Mucoromycota</taxon>
        <taxon>Glomeromycotina</taxon>
        <taxon>Glomeromycetes</taxon>
        <taxon>Diversisporales</taxon>
        <taxon>Gigasporaceae</taxon>
        <taxon>Dentiscutata</taxon>
    </lineage>
</organism>
<dbReference type="GO" id="GO:0003700">
    <property type="term" value="F:DNA-binding transcription factor activity"/>
    <property type="evidence" value="ECO:0007669"/>
    <property type="project" value="InterPro"/>
</dbReference>
<dbReference type="InterPro" id="IPR004827">
    <property type="entry name" value="bZIP"/>
</dbReference>
<name>A0A9N9KGC6_9GLOM</name>
<sequence>ANVTVNNTHRNQNFQLIQSIVNQPPPSFNPINPINPINQPTNTINTIRHLQCRERKKAYVTNLESRVTSLEAENTKLRQELTTLHSRLQYCPVDVQESMRLYMLVEDLKEKLN</sequence>
<dbReference type="AlphaFoldDB" id="A0A9N9KGC6"/>
<feature type="coiled-coil region" evidence="1">
    <location>
        <begin position="53"/>
        <end position="87"/>
    </location>
</feature>
<dbReference type="OrthoDB" id="295274at2759"/>
<proteinExistence type="predicted"/>
<feature type="non-terminal residue" evidence="3">
    <location>
        <position position="1"/>
    </location>
</feature>
<protein>
    <submittedName>
        <fullName evidence="3">19373_t:CDS:1</fullName>
    </submittedName>
</protein>
<gene>
    <name evidence="3" type="ORF">DERYTH_LOCUS28716</name>
</gene>
<evidence type="ECO:0000256" key="1">
    <source>
        <dbReference type="SAM" id="Coils"/>
    </source>
</evidence>
<reference evidence="3" key="1">
    <citation type="submission" date="2021-06" db="EMBL/GenBank/DDBJ databases">
        <authorList>
            <person name="Kallberg Y."/>
            <person name="Tangrot J."/>
            <person name="Rosling A."/>
        </authorList>
    </citation>
    <scope>NUCLEOTIDE SEQUENCE</scope>
    <source>
        <strain evidence="3">MA453B</strain>
    </source>
</reference>
<keyword evidence="1" id="KW-0175">Coiled coil</keyword>
<feature type="domain" description="BZIP" evidence="2">
    <location>
        <begin position="41"/>
        <end position="97"/>
    </location>
</feature>
<dbReference type="Pfam" id="PF00170">
    <property type="entry name" value="bZIP_1"/>
    <property type="match status" value="1"/>
</dbReference>